<evidence type="ECO:0000313" key="2">
    <source>
        <dbReference type="EMBL" id="SDS47636.1"/>
    </source>
</evidence>
<reference evidence="2 3" key="1">
    <citation type="submission" date="2016-10" db="EMBL/GenBank/DDBJ databases">
        <authorList>
            <person name="Varghese N."/>
            <person name="Submissions S."/>
        </authorList>
    </citation>
    <scope>NUCLEOTIDE SEQUENCE [LARGE SCALE GENOMIC DNA]</scope>
    <source>
        <strain evidence="2 3">RHA_55</strain>
    </source>
</reference>
<accession>A0A1H1SIR4</accession>
<gene>
    <name evidence="2" type="ORF">SAMN04489797_1681</name>
</gene>
<keyword evidence="3" id="KW-1185">Reference proteome</keyword>
<sequence>MKTLFKNILVLAVLLGTCTSYANSTINETPSSKSLRKGDHISVSNRAGEVLYSGRINYNGNIEKLYDFSQLEDGIYTVEVNKDFEIEINAIQVKNHQVTYLETSSKKIFKPVFRSEDSKVMISKLAIDTNEMAIELYFEDDLIHQETIKGKEILNRVYKLDPNLKGNYTAIIRANDRVFVEDFKI</sequence>
<keyword evidence="1" id="KW-0732">Signal</keyword>
<proteinExistence type="predicted"/>
<feature type="chain" id="PRO_5009260058" description="Por secretion system C-terminal sorting domain-containing protein" evidence="1">
    <location>
        <begin position="23"/>
        <end position="185"/>
    </location>
</feature>
<evidence type="ECO:0000256" key="1">
    <source>
        <dbReference type="SAM" id="SignalP"/>
    </source>
</evidence>
<evidence type="ECO:0008006" key="4">
    <source>
        <dbReference type="Google" id="ProtNLM"/>
    </source>
</evidence>
<name>A0A1H1SIR4_9FLAO</name>
<evidence type="ECO:0000313" key="3">
    <source>
        <dbReference type="Proteomes" id="UP000198963"/>
    </source>
</evidence>
<dbReference type="Proteomes" id="UP000198963">
    <property type="component" value="Chromosome I"/>
</dbReference>
<dbReference type="EMBL" id="LT629774">
    <property type="protein sequence ID" value="SDS47636.1"/>
    <property type="molecule type" value="Genomic_DNA"/>
</dbReference>
<feature type="signal peptide" evidence="1">
    <location>
        <begin position="1"/>
        <end position="22"/>
    </location>
</feature>
<protein>
    <recommendedName>
        <fullName evidence="4">Por secretion system C-terminal sorting domain-containing protein</fullName>
    </recommendedName>
</protein>
<dbReference type="AlphaFoldDB" id="A0A1H1SIR4"/>
<organism evidence="2 3">
    <name type="scientific">Winogradskyella sediminis</name>
    <dbReference type="NCBI Taxonomy" id="1382466"/>
    <lineage>
        <taxon>Bacteria</taxon>
        <taxon>Pseudomonadati</taxon>
        <taxon>Bacteroidota</taxon>
        <taxon>Flavobacteriia</taxon>
        <taxon>Flavobacteriales</taxon>
        <taxon>Flavobacteriaceae</taxon>
        <taxon>Winogradskyella</taxon>
    </lineage>
</organism>
<dbReference type="RefSeq" id="WP_092446092.1">
    <property type="nucleotide sequence ID" value="NZ_JBLXAG010000014.1"/>
</dbReference>
<dbReference type="STRING" id="1249933.SAMN04489797_1681"/>